<evidence type="ECO:0000259" key="2">
    <source>
        <dbReference type="Pfam" id="PF14856"/>
    </source>
</evidence>
<dbReference type="InterPro" id="IPR029226">
    <property type="entry name" value="Ecp2-like"/>
</dbReference>
<evidence type="ECO:0000313" key="4">
    <source>
        <dbReference type="Proteomes" id="UP000829685"/>
    </source>
</evidence>
<comment type="caution">
    <text evidence="3">The sequence shown here is derived from an EMBL/GenBank/DDBJ whole genome shotgun (WGS) entry which is preliminary data.</text>
</comment>
<dbReference type="EMBL" id="JAFIMR010000079">
    <property type="protein sequence ID" value="KAI1849042.1"/>
    <property type="molecule type" value="Genomic_DNA"/>
</dbReference>
<keyword evidence="1" id="KW-0732">Signal</keyword>
<dbReference type="AlphaFoldDB" id="A0A9Q0AHF5"/>
<proteinExistence type="predicted"/>
<feature type="domain" description="Ecp2 effector protein-like" evidence="2">
    <location>
        <begin position="80"/>
        <end position="192"/>
    </location>
</feature>
<dbReference type="Proteomes" id="UP000829685">
    <property type="component" value="Unassembled WGS sequence"/>
</dbReference>
<evidence type="ECO:0000313" key="3">
    <source>
        <dbReference type="EMBL" id="KAI1849042.1"/>
    </source>
</evidence>
<dbReference type="Pfam" id="PF14856">
    <property type="entry name" value="Hce2"/>
    <property type="match status" value="1"/>
</dbReference>
<protein>
    <recommendedName>
        <fullName evidence="2">Ecp2 effector protein-like domain-containing protein</fullName>
    </recommendedName>
</protein>
<feature type="chain" id="PRO_5040205782" description="Ecp2 effector protein-like domain-containing protein" evidence="1">
    <location>
        <begin position="22"/>
        <end position="216"/>
    </location>
</feature>
<organism evidence="3 4">
    <name type="scientific">Neoarthrinium moseri</name>
    <dbReference type="NCBI Taxonomy" id="1658444"/>
    <lineage>
        <taxon>Eukaryota</taxon>
        <taxon>Fungi</taxon>
        <taxon>Dikarya</taxon>
        <taxon>Ascomycota</taxon>
        <taxon>Pezizomycotina</taxon>
        <taxon>Sordariomycetes</taxon>
        <taxon>Xylariomycetidae</taxon>
        <taxon>Amphisphaeriales</taxon>
        <taxon>Apiosporaceae</taxon>
        <taxon>Neoarthrinium</taxon>
    </lineage>
</organism>
<accession>A0A9Q0AHF5</accession>
<feature type="signal peptide" evidence="1">
    <location>
        <begin position="1"/>
        <end position="21"/>
    </location>
</feature>
<sequence>MDHKASLILTTLLSLITLISGQCQKYVFDAGIPYGQGNPGELIFASNNAITYHNMEVVAHQWTDNRLSSVHDPGQAIYTCSNTTVTDMSTVFPEFSARVEDCEIIVSLLGEINFCHGLWSQEDWYESRKTQLLIRAGSCSFGFLWWGEAQSGSSAWHYHFGDGDLRNIVQQAIDTAKKAGQSNMSATGLLNCQEPDIKFRWQLPVWMEEGSSLANH</sequence>
<evidence type="ECO:0000256" key="1">
    <source>
        <dbReference type="SAM" id="SignalP"/>
    </source>
</evidence>
<name>A0A9Q0AHF5_9PEZI</name>
<reference evidence="3" key="1">
    <citation type="submission" date="2021-03" db="EMBL/GenBank/DDBJ databases">
        <title>Revisited historic fungal species revealed as producer of novel bioactive compounds through whole genome sequencing and comparative genomics.</title>
        <authorList>
            <person name="Vignolle G.A."/>
            <person name="Hochenegger N."/>
            <person name="Mach R.L."/>
            <person name="Mach-Aigner A.R."/>
            <person name="Javad Rahimi M."/>
            <person name="Salim K.A."/>
            <person name="Chan C.M."/>
            <person name="Lim L.B.L."/>
            <person name="Cai F."/>
            <person name="Druzhinina I.S."/>
            <person name="U'Ren J.M."/>
            <person name="Derntl C."/>
        </authorList>
    </citation>
    <scope>NUCLEOTIDE SEQUENCE</scope>
    <source>
        <strain evidence="3">TUCIM 5799</strain>
    </source>
</reference>
<gene>
    <name evidence="3" type="ORF">JX265_013692</name>
</gene>
<keyword evidence="4" id="KW-1185">Reference proteome</keyword>